<dbReference type="InterPro" id="IPR000014">
    <property type="entry name" value="PAS"/>
</dbReference>
<dbReference type="Gene3D" id="3.30.450.20">
    <property type="entry name" value="PAS domain"/>
    <property type="match status" value="1"/>
</dbReference>
<dbReference type="Pfam" id="PF03861">
    <property type="entry name" value="ANTAR"/>
    <property type="match status" value="1"/>
</dbReference>
<gene>
    <name evidence="9" type="ORF">NN4_42830</name>
</gene>
<dbReference type="GO" id="GO:0003723">
    <property type="term" value="F:RNA binding"/>
    <property type="evidence" value="ECO:0007669"/>
    <property type="project" value="InterPro"/>
</dbReference>
<dbReference type="PANTHER" id="PTHR43304">
    <property type="entry name" value="PHYTOCHROME-LIKE PROTEIN CPH1"/>
    <property type="match status" value="1"/>
</dbReference>
<dbReference type="InterPro" id="IPR011006">
    <property type="entry name" value="CheY-like_superfamily"/>
</dbReference>
<dbReference type="InterPro" id="IPR013655">
    <property type="entry name" value="PAS_fold_3"/>
</dbReference>
<keyword evidence="5" id="KW-0418">Kinase</keyword>
<dbReference type="CDD" id="cd00130">
    <property type="entry name" value="PAS"/>
    <property type="match status" value="1"/>
</dbReference>
<dbReference type="GO" id="GO:0004673">
    <property type="term" value="F:protein histidine kinase activity"/>
    <property type="evidence" value="ECO:0007669"/>
    <property type="project" value="UniProtKB-EC"/>
</dbReference>
<sequence>MERGRLLDQSVDVPEVTPENAGVPAGSPAAMVGDSGVIGPETVRPVEEVLGAGSAQNAGTFRFWLVDQRWEWSDEVALIHGYEPGTVHPSTELLLSHKHPEDREQVANTIARTLETGEPFCSRHRIIDTKGTVHHVLVVGDDMVDDDGDVIGTSGYYIDITNTLEEDRRQTLNGALPELYTARAAIEQAKGVLMLIYGITADQAFRVLTWRSQETGTKLRTLATQLVSEVSTLDGQMVELRTRFDHLLLTVHERL</sequence>
<proteinExistence type="predicted"/>
<evidence type="ECO:0000313" key="9">
    <source>
        <dbReference type="EMBL" id="GEM39764.1"/>
    </source>
</evidence>
<dbReference type="EMBL" id="BJXA01000028">
    <property type="protein sequence ID" value="GEM39764.1"/>
    <property type="molecule type" value="Genomic_DNA"/>
</dbReference>
<keyword evidence="3" id="KW-0597">Phosphoprotein</keyword>
<dbReference type="SUPFAM" id="SSF52172">
    <property type="entry name" value="CheY-like"/>
    <property type="match status" value="1"/>
</dbReference>
<keyword evidence="4" id="KW-0808">Transferase</keyword>
<dbReference type="Proteomes" id="UP000321424">
    <property type="component" value="Unassembled WGS sequence"/>
</dbReference>
<evidence type="ECO:0000259" key="8">
    <source>
        <dbReference type="PROSITE" id="PS50921"/>
    </source>
</evidence>
<reference evidence="9 10" key="1">
    <citation type="submission" date="2019-07" db="EMBL/GenBank/DDBJ databases">
        <title>Whole genome shotgun sequence of Nocardia ninae NBRC 108245.</title>
        <authorList>
            <person name="Hosoyama A."/>
            <person name="Uohara A."/>
            <person name="Ohji S."/>
            <person name="Ichikawa N."/>
        </authorList>
    </citation>
    <scope>NUCLEOTIDE SEQUENCE [LARGE SCALE GENOMIC DNA]</scope>
    <source>
        <strain evidence="9 10">NBRC 108245</strain>
    </source>
</reference>
<evidence type="ECO:0000256" key="3">
    <source>
        <dbReference type="ARBA" id="ARBA00022553"/>
    </source>
</evidence>
<accession>A0A511MGI6</accession>
<feature type="domain" description="PAS" evidence="7">
    <location>
        <begin position="72"/>
        <end position="117"/>
    </location>
</feature>
<evidence type="ECO:0000256" key="4">
    <source>
        <dbReference type="ARBA" id="ARBA00022679"/>
    </source>
</evidence>
<evidence type="ECO:0000256" key="1">
    <source>
        <dbReference type="ARBA" id="ARBA00000085"/>
    </source>
</evidence>
<evidence type="ECO:0000259" key="7">
    <source>
        <dbReference type="PROSITE" id="PS50112"/>
    </source>
</evidence>
<dbReference type="InterPro" id="IPR036388">
    <property type="entry name" value="WH-like_DNA-bd_sf"/>
</dbReference>
<comment type="catalytic activity">
    <reaction evidence="1">
        <text>ATP + protein L-histidine = ADP + protein N-phospho-L-histidine.</text>
        <dbReference type="EC" id="2.7.13.3"/>
    </reaction>
</comment>
<evidence type="ECO:0000256" key="6">
    <source>
        <dbReference type="SAM" id="MobiDB-lite"/>
    </source>
</evidence>
<dbReference type="Gene3D" id="1.10.10.10">
    <property type="entry name" value="Winged helix-like DNA-binding domain superfamily/Winged helix DNA-binding domain"/>
    <property type="match status" value="1"/>
</dbReference>
<feature type="region of interest" description="Disordered" evidence="6">
    <location>
        <begin position="1"/>
        <end position="31"/>
    </location>
</feature>
<name>A0A511MGI6_9NOCA</name>
<dbReference type="Pfam" id="PF08447">
    <property type="entry name" value="PAS_3"/>
    <property type="match status" value="1"/>
</dbReference>
<dbReference type="InterPro" id="IPR035965">
    <property type="entry name" value="PAS-like_dom_sf"/>
</dbReference>
<organism evidence="9 10">
    <name type="scientific">Nocardia ninae NBRC 108245</name>
    <dbReference type="NCBI Taxonomy" id="1210091"/>
    <lineage>
        <taxon>Bacteria</taxon>
        <taxon>Bacillati</taxon>
        <taxon>Actinomycetota</taxon>
        <taxon>Actinomycetes</taxon>
        <taxon>Mycobacteriales</taxon>
        <taxon>Nocardiaceae</taxon>
        <taxon>Nocardia</taxon>
    </lineage>
</organism>
<dbReference type="NCBIfam" id="TIGR00229">
    <property type="entry name" value="sensory_box"/>
    <property type="match status" value="1"/>
</dbReference>
<keyword evidence="10" id="KW-1185">Reference proteome</keyword>
<dbReference type="EC" id="2.7.13.3" evidence="2"/>
<evidence type="ECO:0000256" key="5">
    <source>
        <dbReference type="ARBA" id="ARBA00022777"/>
    </source>
</evidence>
<dbReference type="InterPro" id="IPR052162">
    <property type="entry name" value="Sensor_kinase/Photoreceptor"/>
</dbReference>
<dbReference type="PROSITE" id="PS50921">
    <property type="entry name" value="ANTAR"/>
    <property type="match status" value="1"/>
</dbReference>
<dbReference type="InterPro" id="IPR005561">
    <property type="entry name" value="ANTAR"/>
</dbReference>
<dbReference type="PANTHER" id="PTHR43304:SF1">
    <property type="entry name" value="PAC DOMAIN-CONTAINING PROTEIN"/>
    <property type="match status" value="1"/>
</dbReference>
<dbReference type="SUPFAM" id="SSF55785">
    <property type="entry name" value="PYP-like sensor domain (PAS domain)"/>
    <property type="match status" value="1"/>
</dbReference>
<comment type="caution">
    <text evidence="9">The sequence shown here is derived from an EMBL/GenBank/DDBJ whole genome shotgun (WGS) entry which is preliminary data.</text>
</comment>
<feature type="domain" description="ANTAR" evidence="8">
    <location>
        <begin position="166"/>
        <end position="227"/>
    </location>
</feature>
<dbReference type="PROSITE" id="PS50112">
    <property type="entry name" value="PAS"/>
    <property type="match status" value="1"/>
</dbReference>
<evidence type="ECO:0000313" key="10">
    <source>
        <dbReference type="Proteomes" id="UP000321424"/>
    </source>
</evidence>
<protein>
    <recommendedName>
        <fullName evidence="2">histidine kinase</fullName>
        <ecNumber evidence="2">2.7.13.3</ecNumber>
    </recommendedName>
</protein>
<dbReference type="SMART" id="SM01012">
    <property type="entry name" value="ANTAR"/>
    <property type="match status" value="1"/>
</dbReference>
<dbReference type="AlphaFoldDB" id="A0A511MGI6"/>
<evidence type="ECO:0000256" key="2">
    <source>
        <dbReference type="ARBA" id="ARBA00012438"/>
    </source>
</evidence>